<dbReference type="InterPro" id="IPR050770">
    <property type="entry name" value="Intradiol_RC_Dioxygenase"/>
</dbReference>
<dbReference type="GO" id="GO:0018578">
    <property type="term" value="F:protocatechuate 3,4-dioxygenase activity"/>
    <property type="evidence" value="ECO:0007669"/>
    <property type="project" value="InterPro"/>
</dbReference>
<dbReference type="CDD" id="cd03459">
    <property type="entry name" value="3_4-PCD"/>
    <property type="match status" value="1"/>
</dbReference>
<name>A0A4P7C195_9GAMM</name>
<feature type="domain" description="Intradiol ring-cleavage dioxygenases" evidence="4">
    <location>
        <begin position="45"/>
        <end position="223"/>
    </location>
</feature>
<dbReference type="GO" id="GO:0008199">
    <property type="term" value="F:ferric iron binding"/>
    <property type="evidence" value="ECO:0007669"/>
    <property type="project" value="InterPro"/>
</dbReference>
<dbReference type="InterPro" id="IPR000627">
    <property type="entry name" value="Intradiol_dOase_C"/>
</dbReference>
<comment type="similarity">
    <text evidence="1">Belongs to the intradiol ring-cleavage dioxygenase family.</text>
</comment>
<protein>
    <recommendedName>
        <fullName evidence="4">Intradiol ring-cleavage dioxygenases domain-containing protein</fullName>
    </recommendedName>
</protein>
<evidence type="ECO:0000256" key="3">
    <source>
        <dbReference type="ARBA" id="ARBA00023002"/>
    </source>
</evidence>
<keyword evidence="3" id="KW-0560">Oxidoreductase</keyword>
<keyword evidence="2" id="KW-0223">Dioxygenase</keyword>
<dbReference type="AlphaFoldDB" id="A0A4P7C195"/>
<dbReference type="OrthoDB" id="9805815at2"/>
<dbReference type="PANTHER" id="PTHR33711">
    <property type="entry name" value="DIOXYGENASE, PUTATIVE (AFU_ORTHOLOGUE AFUA_2G02910)-RELATED"/>
    <property type="match status" value="1"/>
</dbReference>
<dbReference type="InterPro" id="IPR039387">
    <property type="entry name" value="3_4-PCD"/>
</dbReference>
<dbReference type="PROSITE" id="PS51318">
    <property type="entry name" value="TAT"/>
    <property type="match status" value="1"/>
</dbReference>
<sequence>MSLPKKISRRNLLQAGLGAAASLIWGNLEARQTTHSPCKTPLQTEGPFYPQHDQADKDYDLTLIRGHREPAQGEVLHIRGQVLDEHCQPIPDVFVEIWQANTYGRYRHENDANPAPLDPHFQGWGKVKTDQQGNYHFKTIIPGPYPVNERWWRPPHIHFKVAKRGYHELTTQMYFAGHKFNEQDWILLKVPQEERAKVIVELEEKSQGDEPGAKQCRFNIALQRA</sequence>
<dbReference type="SUPFAM" id="SSF49482">
    <property type="entry name" value="Aromatic compound dioxygenase"/>
    <property type="match status" value="1"/>
</dbReference>
<evidence type="ECO:0000259" key="4">
    <source>
        <dbReference type="Pfam" id="PF00775"/>
    </source>
</evidence>
<dbReference type="Proteomes" id="UP000294325">
    <property type="component" value="Chromosome"/>
</dbReference>
<evidence type="ECO:0000256" key="1">
    <source>
        <dbReference type="ARBA" id="ARBA00007825"/>
    </source>
</evidence>
<keyword evidence="6" id="KW-1185">Reference proteome</keyword>
<dbReference type="InterPro" id="IPR015889">
    <property type="entry name" value="Intradiol_dOase_core"/>
</dbReference>
<dbReference type="Pfam" id="PF00775">
    <property type="entry name" value="Dioxygenase_C"/>
    <property type="match status" value="1"/>
</dbReference>
<gene>
    <name evidence="5" type="ORF">E3U44_13295</name>
</gene>
<organism evidence="5 6">
    <name type="scientific">Nitrosococcus wardiae</name>
    <dbReference type="NCBI Taxonomy" id="1814290"/>
    <lineage>
        <taxon>Bacteria</taxon>
        <taxon>Pseudomonadati</taxon>
        <taxon>Pseudomonadota</taxon>
        <taxon>Gammaproteobacteria</taxon>
        <taxon>Chromatiales</taxon>
        <taxon>Chromatiaceae</taxon>
        <taxon>Nitrosococcus</taxon>
    </lineage>
</organism>
<reference evidence="5 6" key="1">
    <citation type="submission" date="2019-03" db="EMBL/GenBank/DDBJ databases">
        <title>The genome sequence of Nitrosococcus wardiae strain D1FHST reveals the archetypal metabolic capacity of ammonia-oxidizing Gammaproteobacteria.</title>
        <authorList>
            <person name="Wang L."/>
            <person name="Lim C.K."/>
            <person name="Hanson T.E."/>
            <person name="Dang H."/>
            <person name="Klotz M.G."/>
        </authorList>
    </citation>
    <scope>NUCLEOTIDE SEQUENCE [LARGE SCALE GENOMIC DNA]</scope>
    <source>
        <strain evidence="5 6">D1FHS</strain>
    </source>
</reference>
<dbReference type="PANTHER" id="PTHR33711:SF10">
    <property type="entry name" value="INTRADIOL RING-CLEAVAGE DIOXYGENASES DOMAIN-CONTAINING PROTEIN"/>
    <property type="match status" value="1"/>
</dbReference>
<proteinExistence type="inferred from homology"/>
<dbReference type="KEGG" id="nwr:E3U44_13295"/>
<evidence type="ECO:0000256" key="2">
    <source>
        <dbReference type="ARBA" id="ARBA00022964"/>
    </source>
</evidence>
<evidence type="ECO:0000313" key="5">
    <source>
        <dbReference type="EMBL" id="QBQ55377.1"/>
    </source>
</evidence>
<evidence type="ECO:0000313" key="6">
    <source>
        <dbReference type="Proteomes" id="UP000294325"/>
    </source>
</evidence>
<dbReference type="EMBL" id="CP038033">
    <property type="protein sequence ID" value="QBQ55377.1"/>
    <property type="molecule type" value="Genomic_DNA"/>
</dbReference>
<accession>A0A4P7C195</accession>
<dbReference type="Gene3D" id="2.60.130.10">
    <property type="entry name" value="Aromatic compound dioxygenase"/>
    <property type="match status" value="1"/>
</dbReference>
<dbReference type="InterPro" id="IPR006311">
    <property type="entry name" value="TAT_signal"/>
</dbReference>
<dbReference type="RefSeq" id="WP_134358637.1">
    <property type="nucleotide sequence ID" value="NZ_CP038033.1"/>
</dbReference>